<dbReference type="RefSeq" id="WP_100162230.1">
    <property type="nucleotide sequence ID" value="NZ_PGTB01000025.1"/>
</dbReference>
<dbReference type="OrthoDB" id="9805134at2"/>
<name>A0A2M8J2G0_9RHOB</name>
<dbReference type="GO" id="GO:0003677">
    <property type="term" value="F:DNA binding"/>
    <property type="evidence" value="ECO:0007669"/>
    <property type="project" value="UniProtKB-UniRule"/>
</dbReference>
<evidence type="ECO:0000256" key="1">
    <source>
        <dbReference type="ARBA" id="ARBA00023125"/>
    </source>
</evidence>
<proteinExistence type="predicted"/>
<organism evidence="5 6">
    <name type="scientific">Pseudooceanicola lipolyticus</name>
    <dbReference type="NCBI Taxonomy" id="2029104"/>
    <lineage>
        <taxon>Bacteria</taxon>
        <taxon>Pseudomonadati</taxon>
        <taxon>Pseudomonadota</taxon>
        <taxon>Alphaproteobacteria</taxon>
        <taxon>Rhodobacterales</taxon>
        <taxon>Paracoccaceae</taxon>
        <taxon>Pseudooceanicola</taxon>
    </lineage>
</organism>
<sequence>MKNMAKMEISATQPGSRQVQKSEEMRKRICDATLKCLADVGYERVSTKLISETGGMSRGAVNYHYPTRNDLLVAAYAHLLNSWEDQWPFTEVDQVRALDPGVLIDALWQGLFAQETYHAILELMLAARKDEELSTRLRKTLGPWAESRDIRTAALLGADLGSDAVLNLLQLNLCILRGITVNRFFDGTALTERSLVAMWKEMFVAKLANLNTRTD</sequence>
<dbReference type="Proteomes" id="UP000231553">
    <property type="component" value="Unassembled WGS sequence"/>
</dbReference>
<dbReference type="InterPro" id="IPR009057">
    <property type="entry name" value="Homeodomain-like_sf"/>
</dbReference>
<feature type="region of interest" description="Disordered" evidence="3">
    <location>
        <begin position="1"/>
        <end position="22"/>
    </location>
</feature>
<reference evidence="5 6" key="1">
    <citation type="journal article" date="2018" name="Int. J. Syst. Evol. Microbiol.">
        <title>Pseudooceanicola lipolyticus sp. nov., a marine alphaproteobacterium, reclassification of Oceanicola flagellatus as Pseudooceanicola flagellatus comb. nov. and emended description of the genus Pseudooceanicola.</title>
        <authorList>
            <person name="Huang M.-M."/>
            <person name="Guo L.-L."/>
            <person name="Wu Y.-H."/>
            <person name="Lai Q.-L."/>
            <person name="Shao Z.-Z."/>
            <person name="Wang C.-S."/>
            <person name="Wu M."/>
            <person name="Xu X.-W."/>
        </authorList>
    </citation>
    <scope>NUCLEOTIDE SEQUENCE [LARGE SCALE GENOMIC DNA]</scope>
    <source>
        <strain evidence="5 6">157</strain>
    </source>
</reference>
<evidence type="ECO:0000256" key="2">
    <source>
        <dbReference type="PROSITE-ProRule" id="PRU00335"/>
    </source>
</evidence>
<evidence type="ECO:0000256" key="3">
    <source>
        <dbReference type="SAM" id="MobiDB-lite"/>
    </source>
</evidence>
<feature type="compositionally biased region" description="Polar residues" evidence="3">
    <location>
        <begin position="10"/>
        <end position="19"/>
    </location>
</feature>
<dbReference type="InterPro" id="IPR001647">
    <property type="entry name" value="HTH_TetR"/>
</dbReference>
<accession>A0A2M8J2G0</accession>
<evidence type="ECO:0000313" key="5">
    <source>
        <dbReference type="EMBL" id="PJE36970.1"/>
    </source>
</evidence>
<dbReference type="SUPFAM" id="SSF46689">
    <property type="entry name" value="Homeodomain-like"/>
    <property type="match status" value="1"/>
</dbReference>
<keyword evidence="1 2" id="KW-0238">DNA-binding</keyword>
<protein>
    <recommendedName>
        <fullName evidence="4">HTH tetR-type domain-containing protein</fullName>
    </recommendedName>
</protein>
<dbReference type="EMBL" id="PGTB01000025">
    <property type="protein sequence ID" value="PJE36970.1"/>
    <property type="molecule type" value="Genomic_DNA"/>
</dbReference>
<dbReference type="Gene3D" id="1.10.357.10">
    <property type="entry name" value="Tetracycline Repressor, domain 2"/>
    <property type="match status" value="1"/>
</dbReference>
<comment type="caution">
    <text evidence="5">The sequence shown here is derived from an EMBL/GenBank/DDBJ whole genome shotgun (WGS) entry which is preliminary data.</text>
</comment>
<keyword evidence="6" id="KW-1185">Reference proteome</keyword>
<feature type="DNA-binding region" description="H-T-H motif" evidence="2">
    <location>
        <begin position="46"/>
        <end position="65"/>
    </location>
</feature>
<evidence type="ECO:0000259" key="4">
    <source>
        <dbReference type="PROSITE" id="PS50977"/>
    </source>
</evidence>
<dbReference type="AlphaFoldDB" id="A0A2M8J2G0"/>
<evidence type="ECO:0000313" key="6">
    <source>
        <dbReference type="Proteomes" id="UP000231553"/>
    </source>
</evidence>
<dbReference type="PROSITE" id="PS50977">
    <property type="entry name" value="HTH_TETR_2"/>
    <property type="match status" value="1"/>
</dbReference>
<gene>
    <name evidence="5" type="ORF">CVM52_09270</name>
</gene>
<feature type="domain" description="HTH tetR-type" evidence="4">
    <location>
        <begin position="23"/>
        <end position="83"/>
    </location>
</feature>
<dbReference type="Pfam" id="PF00440">
    <property type="entry name" value="TetR_N"/>
    <property type="match status" value="1"/>
</dbReference>